<reference evidence="3" key="1">
    <citation type="journal article" date="2019" name="Int. J. Syst. Evol. Microbiol.">
        <title>The Global Catalogue of Microorganisms (GCM) 10K type strain sequencing project: providing services to taxonomists for standard genome sequencing and annotation.</title>
        <authorList>
            <consortium name="The Broad Institute Genomics Platform"/>
            <consortium name="The Broad Institute Genome Sequencing Center for Infectious Disease"/>
            <person name="Wu L."/>
            <person name="Ma J."/>
        </authorList>
    </citation>
    <scope>NUCLEOTIDE SEQUENCE [LARGE SCALE GENOMIC DNA]</scope>
    <source>
        <strain evidence="3">KCTC 52165</strain>
    </source>
</reference>
<evidence type="ECO:0000256" key="1">
    <source>
        <dbReference type="SAM" id="MobiDB-lite"/>
    </source>
</evidence>
<proteinExistence type="predicted"/>
<dbReference type="Proteomes" id="UP001595583">
    <property type="component" value="Unassembled WGS sequence"/>
</dbReference>
<accession>A0ABV7KA56</accession>
<dbReference type="RefSeq" id="WP_378220023.1">
    <property type="nucleotide sequence ID" value="NZ_JBHRTK010000010.1"/>
</dbReference>
<evidence type="ECO:0000313" key="2">
    <source>
        <dbReference type="EMBL" id="MFC3206207.1"/>
    </source>
</evidence>
<name>A0ABV7KA56_9HYPH</name>
<gene>
    <name evidence="2" type="ORF">ACFOHJ_08305</name>
</gene>
<organism evidence="2 3">
    <name type="scientific">Aquamicrobium soli</name>
    <dbReference type="NCBI Taxonomy" id="1811518"/>
    <lineage>
        <taxon>Bacteria</taxon>
        <taxon>Pseudomonadati</taxon>
        <taxon>Pseudomonadota</taxon>
        <taxon>Alphaproteobacteria</taxon>
        <taxon>Hyphomicrobiales</taxon>
        <taxon>Phyllobacteriaceae</taxon>
        <taxon>Aquamicrobium</taxon>
    </lineage>
</organism>
<evidence type="ECO:0000313" key="3">
    <source>
        <dbReference type="Proteomes" id="UP001595583"/>
    </source>
</evidence>
<dbReference type="EMBL" id="JBHRTK010000010">
    <property type="protein sequence ID" value="MFC3206207.1"/>
    <property type="molecule type" value="Genomic_DNA"/>
</dbReference>
<comment type="caution">
    <text evidence="2">The sequence shown here is derived from an EMBL/GenBank/DDBJ whole genome shotgun (WGS) entry which is preliminary data.</text>
</comment>
<feature type="region of interest" description="Disordered" evidence="1">
    <location>
        <begin position="41"/>
        <end position="75"/>
    </location>
</feature>
<keyword evidence="3" id="KW-1185">Reference proteome</keyword>
<protein>
    <submittedName>
        <fullName evidence="2">Uncharacterized protein</fullName>
    </submittedName>
</protein>
<sequence>MVQLDRAAIDPRNWEVEPELDLTEDDIDDIGEEAVRQMMGTLNTAPDHDIAPQVPVHQSAGSQATPPPPAAPTVAIKTYSPPPLPALENVTLTVSETKGEKLEAPEWRAAVAVTVVGAHGRVRR</sequence>